<evidence type="ECO:0000313" key="2">
    <source>
        <dbReference type="EMBL" id="HIV04895.1"/>
    </source>
</evidence>
<feature type="transmembrane region" description="Helical" evidence="1">
    <location>
        <begin position="54"/>
        <end position="74"/>
    </location>
</feature>
<organism evidence="2 3">
    <name type="scientific">Candidatus Spyradosoma merdigallinarum</name>
    <dbReference type="NCBI Taxonomy" id="2840950"/>
    <lineage>
        <taxon>Bacteria</taxon>
        <taxon>Pseudomonadati</taxon>
        <taxon>Verrucomicrobiota</taxon>
        <taxon>Opitutia</taxon>
        <taxon>Opitutia incertae sedis</taxon>
        <taxon>Candidatus Spyradosoma</taxon>
    </lineage>
</organism>
<keyword evidence="1" id="KW-0472">Membrane</keyword>
<gene>
    <name evidence="2" type="ORF">IAC75_07110</name>
</gene>
<name>A0A9D1NL34_9BACT</name>
<feature type="transmembrane region" description="Helical" evidence="1">
    <location>
        <begin position="30"/>
        <end position="47"/>
    </location>
</feature>
<comment type="caution">
    <text evidence="2">The sequence shown here is derived from an EMBL/GenBank/DDBJ whole genome shotgun (WGS) entry which is preliminary data.</text>
</comment>
<feature type="transmembrane region" description="Helical" evidence="1">
    <location>
        <begin position="117"/>
        <end position="137"/>
    </location>
</feature>
<feature type="transmembrane region" description="Helical" evidence="1">
    <location>
        <begin position="80"/>
        <end position="101"/>
    </location>
</feature>
<dbReference type="Proteomes" id="UP000886812">
    <property type="component" value="Unassembled WGS sequence"/>
</dbReference>
<accession>A0A9D1NL34</accession>
<evidence type="ECO:0000256" key="1">
    <source>
        <dbReference type="SAM" id="Phobius"/>
    </source>
</evidence>
<dbReference type="AlphaFoldDB" id="A0A9D1NL34"/>
<keyword evidence="1" id="KW-1133">Transmembrane helix</keyword>
<reference evidence="2" key="2">
    <citation type="journal article" date="2021" name="PeerJ">
        <title>Extensive microbial diversity within the chicken gut microbiome revealed by metagenomics and culture.</title>
        <authorList>
            <person name="Gilroy R."/>
            <person name="Ravi A."/>
            <person name="Getino M."/>
            <person name="Pursley I."/>
            <person name="Horton D.L."/>
            <person name="Alikhan N.F."/>
            <person name="Baker D."/>
            <person name="Gharbi K."/>
            <person name="Hall N."/>
            <person name="Watson M."/>
            <person name="Adriaenssens E.M."/>
            <person name="Foster-Nyarko E."/>
            <person name="Jarju S."/>
            <person name="Secka A."/>
            <person name="Antonio M."/>
            <person name="Oren A."/>
            <person name="Chaudhuri R.R."/>
            <person name="La Ragione R."/>
            <person name="Hildebrand F."/>
            <person name="Pallen M.J."/>
        </authorList>
    </citation>
    <scope>NUCLEOTIDE SEQUENCE</scope>
    <source>
        <strain evidence="2">10669</strain>
    </source>
</reference>
<dbReference type="EMBL" id="DVOG01000188">
    <property type="protein sequence ID" value="HIV04895.1"/>
    <property type="molecule type" value="Genomic_DNA"/>
</dbReference>
<feature type="non-terminal residue" evidence="2">
    <location>
        <position position="1"/>
    </location>
</feature>
<keyword evidence="1" id="KW-0812">Transmembrane</keyword>
<proteinExistence type="predicted"/>
<protein>
    <submittedName>
        <fullName evidence="2">Uncharacterized protein</fullName>
    </submittedName>
</protein>
<evidence type="ECO:0000313" key="3">
    <source>
        <dbReference type="Proteomes" id="UP000886812"/>
    </source>
</evidence>
<reference evidence="2" key="1">
    <citation type="submission" date="2020-10" db="EMBL/GenBank/DDBJ databases">
        <authorList>
            <person name="Gilroy R."/>
        </authorList>
    </citation>
    <scope>NUCLEOTIDE SEQUENCE</scope>
    <source>
        <strain evidence="2">10669</strain>
    </source>
</reference>
<sequence>FVLWGGALAWFLWHLTTIPAVDLAGFPRSWLLALFGGAGLLAFKFLPDLLALRGLAVLALFSCSELLSAGFGQLPYSRVIAGTAYLLIVLALWGGAAPYVWRDALFWTARSARNARIAGALALAVGAANLAAGFLWLP</sequence>